<evidence type="ECO:0000259" key="1">
    <source>
        <dbReference type="Pfam" id="PF04167"/>
    </source>
</evidence>
<dbReference type="Pfam" id="PF04167">
    <property type="entry name" value="DUF402"/>
    <property type="match status" value="1"/>
</dbReference>
<reference evidence="2 3" key="1">
    <citation type="submission" date="2021-06" db="EMBL/GenBank/DDBJ databases">
        <title>Genome-based taxonomic framework of Microbacterium strains isolated from marine environment, the description of four new species and reclassification of four preexisting species.</title>
        <authorList>
            <person name="Lee S.D."/>
            <person name="Kim S.-M."/>
            <person name="Byeon Y.-S."/>
            <person name="Yang H.L."/>
            <person name="Kim I.S."/>
        </authorList>
    </citation>
    <scope>NUCLEOTIDE SEQUENCE [LARGE SCALE GENOMIC DNA]</scope>
    <source>
        <strain evidence="2 3">SSW1-49</strain>
    </source>
</reference>
<dbReference type="Proteomes" id="UP001300096">
    <property type="component" value="Unassembled WGS sequence"/>
</dbReference>
<dbReference type="InterPro" id="IPR007295">
    <property type="entry name" value="DUF402"/>
</dbReference>
<gene>
    <name evidence="2" type="ORF">KZC51_16620</name>
</gene>
<feature type="domain" description="DUF402" evidence="1">
    <location>
        <begin position="46"/>
        <end position="159"/>
    </location>
</feature>
<organism evidence="2 3">
    <name type="scientific">Microbacterium croceum</name>
    <dbReference type="NCBI Taxonomy" id="2851645"/>
    <lineage>
        <taxon>Bacteria</taxon>
        <taxon>Bacillati</taxon>
        <taxon>Actinomycetota</taxon>
        <taxon>Actinomycetes</taxon>
        <taxon>Micrococcales</taxon>
        <taxon>Microbacteriaceae</taxon>
        <taxon>Microbacterium</taxon>
    </lineage>
</organism>
<sequence length="185" mass="21033">MSDARPAAGAEMIFQWRKWDDSPHWRHECVYLGADQWGDWLGQPVGWRSARPGAAFVAAGPNVTLVPPEGDFALTVNRDHPKGMRIYIDLGYDVRWSDDPLLATGIDMDLDVVRVEGERGTWVDDRDEWAEHSIRYGYPADVMSRLEALALDLEDRVRQQVAPFDDATADIWLDRLEERGLAPRS</sequence>
<evidence type="ECO:0000313" key="3">
    <source>
        <dbReference type="Proteomes" id="UP001300096"/>
    </source>
</evidence>
<name>A0ABT0FJ83_9MICO</name>
<dbReference type="Gene3D" id="2.40.380.10">
    <property type="entry name" value="FomD-like"/>
    <property type="match status" value="1"/>
</dbReference>
<keyword evidence="3" id="KW-1185">Reference proteome</keyword>
<protein>
    <recommendedName>
        <fullName evidence="1">DUF402 domain-containing protein</fullName>
    </recommendedName>
</protein>
<dbReference type="RefSeq" id="WP_247631115.1">
    <property type="nucleotide sequence ID" value="NZ_JAHWXN010000002.1"/>
</dbReference>
<dbReference type="EMBL" id="JAHWXN010000002">
    <property type="protein sequence ID" value="MCK2037754.1"/>
    <property type="molecule type" value="Genomic_DNA"/>
</dbReference>
<comment type="caution">
    <text evidence="2">The sequence shown here is derived from an EMBL/GenBank/DDBJ whole genome shotgun (WGS) entry which is preliminary data.</text>
</comment>
<evidence type="ECO:0000313" key="2">
    <source>
        <dbReference type="EMBL" id="MCK2037754.1"/>
    </source>
</evidence>
<dbReference type="SUPFAM" id="SSF159234">
    <property type="entry name" value="FomD-like"/>
    <property type="match status" value="1"/>
</dbReference>
<dbReference type="InterPro" id="IPR035930">
    <property type="entry name" value="FomD-like_sf"/>
</dbReference>
<accession>A0ABT0FJ83</accession>
<proteinExistence type="predicted"/>